<evidence type="ECO:0000313" key="2">
    <source>
        <dbReference type="EMBL" id="GAK50981.1"/>
    </source>
</evidence>
<evidence type="ECO:0000256" key="1">
    <source>
        <dbReference type="SAM" id="Phobius"/>
    </source>
</evidence>
<accession>A0A0S6VTV2</accession>
<keyword evidence="1" id="KW-0812">Transmembrane</keyword>
<name>A0A0S6VTV2_9BACT</name>
<dbReference type="HOGENOM" id="CLU_149156_0_0_0"/>
<evidence type="ECO:0000313" key="3">
    <source>
        <dbReference type="Proteomes" id="UP000030700"/>
    </source>
</evidence>
<feature type="transmembrane region" description="Helical" evidence="1">
    <location>
        <begin position="50"/>
        <end position="69"/>
    </location>
</feature>
<gene>
    <name evidence="2" type="ORF">U14_02223</name>
</gene>
<keyword evidence="1" id="KW-1133">Transmembrane helix</keyword>
<feature type="transmembrane region" description="Helical" evidence="1">
    <location>
        <begin position="12"/>
        <end position="38"/>
    </location>
</feature>
<feature type="transmembrane region" description="Helical" evidence="1">
    <location>
        <begin position="75"/>
        <end position="95"/>
    </location>
</feature>
<dbReference type="EMBL" id="DF820456">
    <property type="protein sequence ID" value="GAK50981.1"/>
    <property type="molecule type" value="Genomic_DNA"/>
</dbReference>
<sequence>MESLNDRKKFSWLWVWVSLVVFIAIEVIIGTFVNALIVGRYRTYLLGLKLEMLIMLGSYFLGGMAVGFFSPSVRIFEPAIGAFGSVLATLLYSVFVPMRYFFGFDSSKVLIGGGIVFTLALLGADAGERLAAKFGNRASQEYSEK</sequence>
<organism evidence="2">
    <name type="scientific">Candidatus Moduliflexus flocculans</name>
    <dbReference type="NCBI Taxonomy" id="1499966"/>
    <lineage>
        <taxon>Bacteria</taxon>
        <taxon>Candidatus Moduliflexota</taxon>
        <taxon>Candidatus Moduliflexia</taxon>
        <taxon>Candidatus Moduliflexales</taxon>
        <taxon>Candidatus Moduliflexaceae</taxon>
    </lineage>
</organism>
<dbReference type="Proteomes" id="UP000030700">
    <property type="component" value="Unassembled WGS sequence"/>
</dbReference>
<dbReference type="STRING" id="1499966.U14_02223"/>
<keyword evidence="1" id="KW-0472">Membrane</keyword>
<protein>
    <submittedName>
        <fullName evidence="2">Uncharacterized protein</fullName>
    </submittedName>
</protein>
<proteinExistence type="predicted"/>
<reference evidence="2" key="1">
    <citation type="journal article" date="2015" name="PeerJ">
        <title>First genomic representation of candidate bacterial phylum KSB3 points to enhanced environmental sensing as a trigger of wastewater bulking.</title>
        <authorList>
            <person name="Sekiguchi Y."/>
            <person name="Ohashi A."/>
            <person name="Parks D.H."/>
            <person name="Yamauchi T."/>
            <person name="Tyson G.W."/>
            <person name="Hugenholtz P."/>
        </authorList>
    </citation>
    <scope>NUCLEOTIDE SEQUENCE [LARGE SCALE GENOMIC DNA]</scope>
</reference>
<keyword evidence="3" id="KW-1185">Reference proteome</keyword>
<dbReference type="AlphaFoldDB" id="A0A0S6VTV2"/>
<feature type="transmembrane region" description="Helical" evidence="1">
    <location>
        <begin position="107"/>
        <end position="124"/>
    </location>
</feature>